<evidence type="ECO:0000256" key="2">
    <source>
        <dbReference type="SAM" id="MobiDB-lite"/>
    </source>
</evidence>
<dbReference type="InterPro" id="IPR006143">
    <property type="entry name" value="RND_pump_MFP"/>
</dbReference>
<feature type="domain" description="Multidrug resistance protein MdtA-like C-terminal permuted SH3" evidence="3">
    <location>
        <begin position="310"/>
        <end position="364"/>
    </location>
</feature>
<name>A0A1Y2K8Y6_9PROT</name>
<comment type="caution">
    <text evidence="5">The sequence shown here is derived from an EMBL/GenBank/DDBJ whole genome shotgun (WGS) entry which is preliminary data.</text>
</comment>
<evidence type="ECO:0000313" key="6">
    <source>
        <dbReference type="Proteomes" id="UP000194003"/>
    </source>
</evidence>
<dbReference type="Gene3D" id="2.40.420.20">
    <property type="match status" value="1"/>
</dbReference>
<evidence type="ECO:0000256" key="1">
    <source>
        <dbReference type="ARBA" id="ARBA00009477"/>
    </source>
</evidence>
<dbReference type="STRING" id="1434232.MAIT1_03298"/>
<dbReference type="InterPro" id="IPR058647">
    <property type="entry name" value="BSH_CzcB-like"/>
</dbReference>
<dbReference type="SUPFAM" id="SSF111369">
    <property type="entry name" value="HlyD-like secretion proteins"/>
    <property type="match status" value="1"/>
</dbReference>
<dbReference type="Gene3D" id="2.40.50.100">
    <property type="match status" value="1"/>
</dbReference>
<comment type="similarity">
    <text evidence="1">Belongs to the membrane fusion protein (MFP) (TC 8.A.1) family.</text>
</comment>
<reference evidence="5 6" key="1">
    <citation type="journal article" date="2016" name="BMC Genomics">
        <title>Combined genomic and structural analyses of a cultured magnetotactic bacterium reveals its niche adaptation to a dynamic environment.</title>
        <authorList>
            <person name="Araujo A.C."/>
            <person name="Morillo V."/>
            <person name="Cypriano J."/>
            <person name="Teixeira L.C."/>
            <person name="Leao P."/>
            <person name="Lyra S."/>
            <person name="Almeida L.G."/>
            <person name="Bazylinski D.A."/>
            <person name="Vasconcellos A.T."/>
            <person name="Abreu F."/>
            <person name="Lins U."/>
        </authorList>
    </citation>
    <scope>NUCLEOTIDE SEQUENCE [LARGE SCALE GENOMIC DNA]</scope>
    <source>
        <strain evidence="5 6">IT-1</strain>
    </source>
</reference>
<dbReference type="NCBIfam" id="TIGR01730">
    <property type="entry name" value="RND_mfp"/>
    <property type="match status" value="1"/>
</dbReference>
<dbReference type="RefSeq" id="WP_085441782.1">
    <property type="nucleotide sequence ID" value="NZ_LVJN01000018.1"/>
</dbReference>
<protein>
    <submittedName>
        <fullName evidence="5">Putative RND family efflux transporter MFP subunit</fullName>
    </submittedName>
</protein>
<dbReference type="OrthoDB" id="7811737at2"/>
<dbReference type="Gene3D" id="2.40.30.170">
    <property type="match status" value="1"/>
</dbReference>
<keyword evidence="6" id="KW-1185">Reference proteome</keyword>
<dbReference type="EMBL" id="LVJN01000018">
    <property type="protein sequence ID" value="OSM05146.1"/>
    <property type="molecule type" value="Genomic_DNA"/>
</dbReference>
<accession>A0A1Y2K8Y6</accession>
<dbReference type="InterPro" id="IPR058627">
    <property type="entry name" value="MdtA-like_C"/>
</dbReference>
<dbReference type="PANTHER" id="PTHR30469:SF12">
    <property type="entry name" value="MULTIDRUG RESISTANCE PROTEIN MDTA"/>
    <property type="match status" value="1"/>
</dbReference>
<evidence type="ECO:0000259" key="4">
    <source>
        <dbReference type="Pfam" id="PF25973"/>
    </source>
</evidence>
<dbReference type="Gene3D" id="1.10.287.470">
    <property type="entry name" value="Helix hairpin bin"/>
    <property type="match status" value="1"/>
</dbReference>
<feature type="domain" description="CzcB-like barrel-sandwich hybrid" evidence="4">
    <location>
        <begin position="68"/>
        <end position="211"/>
    </location>
</feature>
<gene>
    <name evidence="5" type="ORF">MAIT1_03298</name>
</gene>
<dbReference type="AlphaFoldDB" id="A0A1Y2K8Y6"/>
<evidence type="ECO:0000313" key="5">
    <source>
        <dbReference type="EMBL" id="OSM05146.1"/>
    </source>
</evidence>
<organism evidence="5 6">
    <name type="scientific">Magnetofaba australis IT-1</name>
    <dbReference type="NCBI Taxonomy" id="1434232"/>
    <lineage>
        <taxon>Bacteria</taxon>
        <taxon>Pseudomonadati</taxon>
        <taxon>Pseudomonadota</taxon>
        <taxon>Magnetococcia</taxon>
        <taxon>Magnetococcales</taxon>
        <taxon>Magnetococcaceae</taxon>
        <taxon>Magnetofaba</taxon>
    </lineage>
</organism>
<evidence type="ECO:0000259" key="3">
    <source>
        <dbReference type="Pfam" id="PF25967"/>
    </source>
</evidence>
<dbReference type="GO" id="GO:1990281">
    <property type="term" value="C:efflux pump complex"/>
    <property type="evidence" value="ECO:0007669"/>
    <property type="project" value="TreeGrafter"/>
</dbReference>
<dbReference type="Pfam" id="PF25967">
    <property type="entry name" value="RND-MFP_C"/>
    <property type="match status" value="1"/>
</dbReference>
<dbReference type="Proteomes" id="UP000194003">
    <property type="component" value="Unassembled WGS sequence"/>
</dbReference>
<feature type="region of interest" description="Disordered" evidence="2">
    <location>
        <begin position="376"/>
        <end position="398"/>
    </location>
</feature>
<dbReference type="Pfam" id="PF25973">
    <property type="entry name" value="BSH_CzcB"/>
    <property type="match status" value="1"/>
</dbReference>
<proteinExistence type="inferred from homology"/>
<sequence>MTAFFKKGVIPLIILALGVAGAGWLNASRATPPKGKPHERVANVRVMALQAGSYPVVIDATGVVEAARTAVIAPELAGVISQLSDQLRPGGLIKRGELLLALDAAEQRITLQQKLAALQEAEYNLAIEAGKQERAERDWNLVKSRKADKKAAELARRVPNLGIAKQQVKSAQAAVDLARLNLKRMRLTAPFDALVLESDVALGQRLGAGSQAAKLMQANQVRVRIAAPLTQLRWLQIPPPDADSPHGSAVTVTVGDIQAEGWLEGIDGALNAASQQAELLAIIPQSETPRRLPLGAVVSVRLHGLTQNGVIAIPRAALHEGNRVWLVDADNKLDYRDVTPLWGDAKTLYVREGLASGAQVVVSPLAAPLRGVKARVQGDEAAPSAPEQQRHKRAGDAA</sequence>
<dbReference type="GO" id="GO:0015562">
    <property type="term" value="F:efflux transmembrane transporter activity"/>
    <property type="evidence" value="ECO:0007669"/>
    <property type="project" value="TreeGrafter"/>
</dbReference>
<dbReference type="PANTHER" id="PTHR30469">
    <property type="entry name" value="MULTIDRUG RESISTANCE PROTEIN MDTA"/>
    <property type="match status" value="1"/>
</dbReference>